<feature type="binding site" evidence="6">
    <location>
        <position position="97"/>
    </location>
    <ligand>
        <name>S-adenosyl-L-methionine</name>
        <dbReference type="ChEBI" id="CHEBI:59789"/>
    </ligand>
</feature>
<dbReference type="GO" id="GO:0070475">
    <property type="term" value="P:rRNA base methylation"/>
    <property type="evidence" value="ECO:0007669"/>
    <property type="project" value="UniProtKB-UniRule"/>
</dbReference>
<name>A0AAE3E6K6_9FIRM</name>
<feature type="binding site" evidence="6">
    <location>
        <position position="153"/>
    </location>
    <ligand>
        <name>S-adenosyl-L-methionine</name>
        <dbReference type="ChEBI" id="CHEBI:59789"/>
    </ligand>
</feature>
<organism evidence="7 8">
    <name type="scientific">Anthropogastromicrobium aceti</name>
    <dbReference type="NCBI Taxonomy" id="2981768"/>
    <lineage>
        <taxon>Bacteria</taxon>
        <taxon>Bacillati</taxon>
        <taxon>Bacillota</taxon>
        <taxon>Clostridia</taxon>
        <taxon>Lachnospirales</taxon>
        <taxon>Lachnospiraceae</taxon>
        <taxon>Anthropogastromicrobium</taxon>
    </lineage>
</organism>
<evidence type="ECO:0000256" key="5">
    <source>
        <dbReference type="ARBA" id="ARBA00022691"/>
    </source>
</evidence>
<dbReference type="AlphaFoldDB" id="A0AAE3E6K6"/>
<keyword evidence="4 6" id="KW-0808">Transferase</keyword>
<keyword evidence="6" id="KW-0963">Cytoplasm</keyword>
<dbReference type="PIRSF" id="PIRSF004486">
    <property type="entry name" value="MraW"/>
    <property type="match status" value="1"/>
</dbReference>
<dbReference type="PANTHER" id="PTHR11265:SF0">
    <property type="entry name" value="12S RRNA N4-METHYLCYTIDINE METHYLTRANSFERASE"/>
    <property type="match status" value="1"/>
</dbReference>
<keyword evidence="3 6" id="KW-0489">Methyltransferase</keyword>
<feature type="binding site" evidence="6">
    <location>
        <position position="127"/>
    </location>
    <ligand>
        <name>S-adenosyl-L-methionine</name>
        <dbReference type="ChEBI" id="CHEBI:59789"/>
    </ligand>
</feature>
<evidence type="ECO:0000256" key="3">
    <source>
        <dbReference type="ARBA" id="ARBA00022603"/>
    </source>
</evidence>
<dbReference type="InterPro" id="IPR002903">
    <property type="entry name" value="RsmH"/>
</dbReference>
<dbReference type="Gene3D" id="1.10.150.170">
    <property type="entry name" value="Putative methyltransferase TM0872, insert domain"/>
    <property type="match status" value="1"/>
</dbReference>
<dbReference type="EMBL" id="JAJEQN010000044">
    <property type="protein sequence ID" value="MCC2222679.1"/>
    <property type="molecule type" value="Genomic_DNA"/>
</dbReference>
<dbReference type="HAMAP" id="MF_01007">
    <property type="entry name" value="16SrRNA_methyltr_H"/>
    <property type="match status" value="1"/>
</dbReference>
<comment type="similarity">
    <text evidence="1 6">Belongs to the methyltransferase superfamily. RsmH family.</text>
</comment>
<keyword evidence="5 6" id="KW-0949">S-adenosyl-L-methionine</keyword>
<dbReference type="Pfam" id="PF01795">
    <property type="entry name" value="Methyltransf_5"/>
    <property type="match status" value="1"/>
</dbReference>
<evidence type="ECO:0000313" key="7">
    <source>
        <dbReference type="EMBL" id="MCC2222679.1"/>
    </source>
</evidence>
<dbReference type="SUPFAM" id="SSF53335">
    <property type="entry name" value="S-adenosyl-L-methionine-dependent methyltransferases"/>
    <property type="match status" value="1"/>
</dbReference>
<evidence type="ECO:0000256" key="6">
    <source>
        <dbReference type="HAMAP-Rule" id="MF_01007"/>
    </source>
</evidence>
<dbReference type="GO" id="GO:0005737">
    <property type="term" value="C:cytoplasm"/>
    <property type="evidence" value="ECO:0007669"/>
    <property type="project" value="UniProtKB-SubCell"/>
</dbReference>
<dbReference type="EC" id="2.1.1.199" evidence="6"/>
<dbReference type="RefSeq" id="WP_308732322.1">
    <property type="nucleotide sequence ID" value="NZ_JAJEQN010000044.1"/>
</dbReference>
<keyword evidence="8" id="KW-1185">Reference proteome</keyword>
<dbReference type="Proteomes" id="UP001198200">
    <property type="component" value="Unassembled WGS sequence"/>
</dbReference>
<proteinExistence type="inferred from homology"/>
<comment type="catalytic activity">
    <reaction evidence="6">
        <text>cytidine(1402) in 16S rRNA + S-adenosyl-L-methionine = N(4)-methylcytidine(1402) in 16S rRNA + S-adenosyl-L-homocysteine + H(+)</text>
        <dbReference type="Rhea" id="RHEA:42928"/>
        <dbReference type="Rhea" id="RHEA-COMP:10286"/>
        <dbReference type="Rhea" id="RHEA-COMP:10287"/>
        <dbReference type="ChEBI" id="CHEBI:15378"/>
        <dbReference type="ChEBI" id="CHEBI:57856"/>
        <dbReference type="ChEBI" id="CHEBI:59789"/>
        <dbReference type="ChEBI" id="CHEBI:74506"/>
        <dbReference type="ChEBI" id="CHEBI:82748"/>
        <dbReference type="EC" id="2.1.1.199"/>
    </reaction>
</comment>
<keyword evidence="2 6" id="KW-0698">rRNA processing</keyword>
<dbReference type="PANTHER" id="PTHR11265">
    <property type="entry name" value="S-ADENOSYL-METHYLTRANSFERASE MRAW"/>
    <property type="match status" value="1"/>
</dbReference>
<reference evidence="7 8" key="1">
    <citation type="submission" date="2021-10" db="EMBL/GenBank/DDBJ databases">
        <title>Anaerobic single-cell dispensing facilitates the cultivation of human gut bacteria.</title>
        <authorList>
            <person name="Afrizal A."/>
        </authorList>
    </citation>
    <scope>NUCLEOTIDE SEQUENCE [LARGE SCALE GENOMIC DNA]</scope>
    <source>
        <strain evidence="7 8">CLA-AA-H224</strain>
    </source>
</reference>
<evidence type="ECO:0000256" key="4">
    <source>
        <dbReference type="ARBA" id="ARBA00022679"/>
    </source>
</evidence>
<dbReference type="InterPro" id="IPR023397">
    <property type="entry name" value="SAM-dep_MeTrfase_MraW_recog"/>
</dbReference>
<evidence type="ECO:0000256" key="1">
    <source>
        <dbReference type="ARBA" id="ARBA00010396"/>
    </source>
</evidence>
<feature type="binding site" evidence="6">
    <location>
        <position position="146"/>
    </location>
    <ligand>
        <name>S-adenosyl-L-methionine</name>
        <dbReference type="ChEBI" id="CHEBI:59789"/>
    </ligand>
</feature>
<sequence>MQTPHKRRVRYKGKYPKKFEEKYKELQPEKYKETAEHIIQKGNTPAGTHRPICVEEILSFLDVKPGQIGVDATLGYGGHTQKILDCLKGEGHLYSLDVDPIESEKTKKRLRDQGYGENVWDVCLMNFANIAEIEKKAGKLDFVLADLGVSSMQIDDPKRGFSFREEGPLDLRLNPQAGVPASERLKEMDAEEIEGMLFENSDEPLAKELARAIMSAKRKKQPIETTSQLREIVEQVVLRTKPENPKEAVKKTCQRVFQALRIDVNSEFEVLDSFLEALPHILKPGGKAAILTFHSGEDRMVKKSFQYYAREGIYSDIAKDVIRPSAKECASNPRARSTKFRWAVRSDVQKYE</sequence>
<dbReference type="SUPFAM" id="SSF81799">
    <property type="entry name" value="Putative methyltransferase TM0872, insert domain"/>
    <property type="match status" value="1"/>
</dbReference>
<dbReference type="Gene3D" id="3.40.50.150">
    <property type="entry name" value="Vaccinia Virus protein VP39"/>
    <property type="match status" value="1"/>
</dbReference>
<comment type="subcellular location">
    <subcellularLocation>
        <location evidence="6">Cytoplasm</location>
    </subcellularLocation>
</comment>
<evidence type="ECO:0000256" key="2">
    <source>
        <dbReference type="ARBA" id="ARBA00022552"/>
    </source>
</evidence>
<gene>
    <name evidence="6 7" type="primary">rsmH</name>
    <name evidence="7" type="ORF">LKD48_13785</name>
</gene>
<accession>A0AAE3E6K6</accession>
<feature type="binding site" evidence="6">
    <location>
        <begin position="77"/>
        <end position="79"/>
    </location>
    <ligand>
        <name>S-adenosyl-L-methionine</name>
        <dbReference type="ChEBI" id="CHEBI:59789"/>
    </ligand>
</feature>
<evidence type="ECO:0000313" key="8">
    <source>
        <dbReference type="Proteomes" id="UP001198200"/>
    </source>
</evidence>
<dbReference type="NCBIfam" id="TIGR00006">
    <property type="entry name" value="16S rRNA (cytosine(1402)-N(4))-methyltransferase RsmH"/>
    <property type="match status" value="1"/>
</dbReference>
<comment type="caution">
    <text evidence="7">The sequence shown here is derived from an EMBL/GenBank/DDBJ whole genome shotgun (WGS) entry which is preliminary data.</text>
</comment>
<dbReference type="GO" id="GO:0071424">
    <property type="term" value="F:rRNA (cytosine-N4-)-methyltransferase activity"/>
    <property type="evidence" value="ECO:0007669"/>
    <property type="project" value="UniProtKB-UniRule"/>
</dbReference>
<protein>
    <recommendedName>
        <fullName evidence="6">Ribosomal RNA small subunit methyltransferase H</fullName>
        <ecNumber evidence="6">2.1.1.199</ecNumber>
    </recommendedName>
    <alternativeName>
        <fullName evidence="6">16S rRNA m(4)C1402 methyltransferase</fullName>
    </alternativeName>
    <alternativeName>
        <fullName evidence="6">rRNA (cytosine-N(4)-)-methyltransferase RsmH</fullName>
    </alternativeName>
</protein>
<comment type="function">
    <text evidence="6">Specifically methylates the N4 position of cytidine in position 1402 (C1402) of 16S rRNA.</text>
</comment>
<dbReference type="InterPro" id="IPR029063">
    <property type="entry name" value="SAM-dependent_MTases_sf"/>
</dbReference>